<comment type="caution">
    <text evidence="2">The sequence shown here is derived from an EMBL/GenBank/DDBJ whole genome shotgun (WGS) entry which is preliminary data.</text>
</comment>
<keyword evidence="1" id="KW-0472">Membrane</keyword>
<evidence type="ECO:0000256" key="1">
    <source>
        <dbReference type="SAM" id="Phobius"/>
    </source>
</evidence>
<keyword evidence="3" id="KW-1185">Reference proteome</keyword>
<name>A0AAW2YNM3_9EUKA</name>
<sequence length="226" mass="25882">MVLNNTQRSTLVATLNPYFEAIREINNPAEAKAILEALSDQKKFESVRRIVENNDVVEEAKLLHLVYLHPFPQNRTTTNVYLDEDNDPDWVVFKSNNAEGKQTIMKERTGLLSLTSLNDCTAEPVTKSDVNVFMNERVFHEIIIQDTRIGAPKSDDDDEGFKNYRVSNVRSQDDILNRNYQQYGLAEQVEEEKEEDSIILQLIMLVLALLGMVWIGEKTAKAAKRH</sequence>
<accession>A0AAW2YNM3</accession>
<dbReference type="EMBL" id="JAOPGA020000427">
    <property type="protein sequence ID" value="KAL0478553.1"/>
    <property type="molecule type" value="Genomic_DNA"/>
</dbReference>
<evidence type="ECO:0000313" key="3">
    <source>
        <dbReference type="Proteomes" id="UP001431209"/>
    </source>
</evidence>
<protein>
    <submittedName>
        <fullName evidence="2">Uncharacterized protein</fullName>
    </submittedName>
</protein>
<dbReference type="AlphaFoldDB" id="A0AAW2YNM3"/>
<dbReference type="Proteomes" id="UP001431209">
    <property type="component" value="Unassembled WGS sequence"/>
</dbReference>
<reference evidence="2 3" key="1">
    <citation type="submission" date="2024-03" db="EMBL/GenBank/DDBJ databases">
        <title>The Acrasis kona genome and developmental transcriptomes reveal deep origins of eukaryotic multicellular pathways.</title>
        <authorList>
            <person name="Sheikh S."/>
            <person name="Fu C.-J."/>
            <person name="Brown M.W."/>
            <person name="Baldauf S.L."/>
        </authorList>
    </citation>
    <scope>NUCLEOTIDE SEQUENCE [LARGE SCALE GENOMIC DNA]</scope>
    <source>
        <strain evidence="2 3">ATCC MYA-3509</strain>
    </source>
</reference>
<feature type="transmembrane region" description="Helical" evidence="1">
    <location>
        <begin position="198"/>
        <end position="216"/>
    </location>
</feature>
<keyword evidence="1" id="KW-0812">Transmembrane</keyword>
<organism evidence="2 3">
    <name type="scientific">Acrasis kona</name>
    <dbReference type="NCBI Taxonomy" id="1008807"/>
    <lineage>
        <taxon>Eukaryota</taxon>
        <taxon>Discoba</taxon>
        <taxon>Heterolobosea</taxon>
        <taxon>Tetramitia</taxon>
        <taxon>Eutetramitia</taxon>
        <taxon>Acrasidae</taxon>
        <taxon>Acrasis</taxon>
    </lineage>
</organism>
<gene>
    <name evidence="2" type="ORF">AKO1_008139</name>
</gene>
<keyword evidence="1" id="KW-1133">Transmembrane helix</keyword>
<evidence type="ECO:0000313" key="2">
    <source>
        <dbReference type="EMBL" id="KAL0478553.1"/>
    </source>
</evidence>
<proteinExistence type="predicted"/>